<reference evidence="2" key="1">
    <citation type="submission" date="2017-11" db="EMBL/GenBank/DDBJ databases">
        <authorList>
            <person name="Lima N.C."/>
            <person name="Parody-Merino A.M."/>
            <person name="Battley P.F."/>
            <person name="Fidler A.E."/>
            <person name="Prosdocimi F."/>
        </authorList>
    </citation>
    <scope>NUCLEOTIDE SEQUENCE [LARGE SCALE GENOMIC DNA]</scope>
</reference>
<keyword evidence="2" id="KW-1185">Reference proteome</keyword>
<evidence type="ECO:0000313" key="1">
    <source>
        <dbReference type="EMBL" id="PKU47357.1"/>
    </source>
</evidence>
<dbReference type="EMBL" id="KZ505680">
    <property type="protein sequence ID" value="PKU47357.1"/>
    <property type="molecule type" value="Genomic_DNA"/>
</dbReference>
<keyword evidence="1" id="KW-0548">Nucleotidyltransferase</keyword>
<evidence type="ECO:0000313" key="2">
    <source>
        <dbReference type="Proteomes" id="UP000233556"/>
    </source>
</evidence>
<dbReference type="AlphaFoldDB" id="A0A2I0UMT8"/>
<dbReference type="OrthoDB" id="9401911at2759"/>
<dbReference type="Proteomes" id="UP000233556">
    <property type="component" value="Unassembled WGS sequence"/>
</dbReference>
<gene>
    <name evidence="1" type="ORF">llap_2324</name>
</gene>
<proteinExistence type="predicted"/>
<name>A0A2I0UMT8_LIMLA</name>
<keyword evidence="1" id="KW-0695">RNA-directed DNA polymerase</keyword>
<organism evidence="1 2">
    <name type="scientific">Limosa lapponica baueri</name>
    <dbReference type="NCBI Taxonomy" id="1758121"/>
    <lineage>
        <taxon>Eukaryota</taxon>
        <taxon>Metazoa</taxon>
        <taxon>Chordata</taxon>
        <taxon>Craniata</taxon>
        <taxon>Vertebrata</taxon>
        <taxon>Euteleostomi</taxon>
        <taxon>Archelosauria</taxon>
        <taxon>Archosauria</taxon>
        <taxon>Dinosauria</taxon>
        <taxon>Saurischia</taxon>
        <taxon>Theropoda</taxon>
        <taxon>Coelurosauria</taxon>
        <taxon>Aves</taxon>
        <taxon>Neognathae</taxon>
        <taxon>Neoaves</taxon>
        <taxon>Charadriiformes</taxon>
        <taxon>Scolopacidae</taxon>
        <taxon>Limosa</taxon>
    </lineage>
</organism>
<sequence>MVSDLLQHLDTDKATVPDGIHPRVLRELAKVLTKPPSIIHQKFWLTGEVTFDWKLANVVANDPSTRRVRRMIQGTTDLILLEKLAAHGLDEHTLCWVKNLLGGQAQGVVVNGVKSHWLTVTGGVPQVSVLGPVVFKIFSNDLDEGIECILGNFAGDTKLADSVDLLESRKALQRDLDRLDQWAEINCIRFNKAKLQVKQLSPCTWH</sequence>
<reference evidence="2" key="2">
    <citation type="submission" date="2017-12" db="EMBL/GenBank/DDBJ databases">
        <title>Genome sequence of the Bar-tailed Godwit (Limosa lapponica baueri).</title>
        <authorList>
            <person name="Lima N.C.B."/>
            <person name="Parody-Merino A.M."/>
            <person name="Battley P.F."/>
            <person name="Fidler A.E."/>
            <person name="Prosdocimi F."/>
        </authorList>
    </citation>
    <scope>NUCLEOTIDE SEQUENCE [LARGE SCALE GENOMIC DNA]</scope>
</reference>
<dbReference type="PANTHER" id="PTHR33332">
    <property type="entry name" value="REVERSE TRANSCRIPTASE DOMAIN-CONTAINING PROTEIN"/>
    <property type="match status" value="1"/>
</dbReference>
<keyword evidence="1" id="KW-0808">Transferase</keyword>
<protein>
    <submittedName>
        <fullName evidence="1">Rna-directed dna polymerase from mobile element jockey-like</fullName>
    </submittedName>
</protein>
<dbReference type="GO" id="GO:0003964">
    <property type="term" value="F:RNA-directed DNA polymerase activity"/>
    <property type="evidence" value="ECO:0007669"/>
    <property type="project" value="UniProtKB-KW"/>
</dbReference>
<accession>A0A2I0UMT8</accession>